<evidence type="ECO:0000313" key="2">
    <source>
        <dbReference type="EMBL" id="ODV89770.1"/>
    </source>
</evidence>
<evidence type="ECO:0000313" key="3">
    <source>
        <dbReference type="Proteomes" id="UP000095023"/>
    </source>
</evidence>
<dbReference type="InterPro" id="IPR011948">
    <property type="entry name" value="Dullard_phosphatase"/>
</dbReference>
<name>A0A1E4TDD1_9ASCO</name>
<dbReference type="AlphaFoldDB" id="A0A1E4TDD1"/>
<proteinExistence type="predicted"/>
<dbReference type="PROSITE" id="PS50969">
    <property type="entry name" value="FCP1"/>
    <property type="match status" value="1"/>
</dbReference>
<dbReference type="PANTHER" id="PTHR12210">
    <property type="entry name" value="DULLARD PROTEIN PHOSPHATASE"/>
    <property type="match status" value="1"/>
</dbReference>
<gene>
    <name evidence="2" type="ORF">CANCADRAFT_29190</name>
</gene>
<dbReference type="InterPro" id="IPR050365">
    <property type="entry name" value="TIM50"/>
</dbReference>
<dbReference type="InterPro" id="IPR004274">
    <property type="entry name" value="FCP1_dom"/>
</dbReference>
<organism evidence="2 3">
    <name type="scientific">Tortispora caseinolytica NRRL Y-17796</name>
    <dbReference type="NCBI Taxonomy" id="767744"/>
    <lineage>
        <taxon>Eukaryota</taxon>
        <taxon>Fungi</taxon>
        <taxon>Dikarya</taxon>
        <taxon>Ascomycota</taxon>
        <taxon>Saccharomycotina</taxon>
        <taxon>Trigonopsidomycetes</taxon>
        <taxon>Trigonopsidales</taxon>
        <taxon>Trigonopsidaceae</taxon>
        <taxon>Tortispora</taxon>
    </lineage>
</organism>
<accession>A0A1E4TDD1</accession>
<keyword evidence="3" id="KW-1185">Reference proteome</keyword>
<dbReference type="OrthoDB" id="277011at2759"/>
<protein>
    <recommendedName>
        <fullName evidence="1">FCP1 homology domain-containing protein</fullName>
    </recommendedName>
</protein>
<dbReference type="SUPFAM" id="SSF56784">
    <property type="entry name" value="HAD-like"/>
    <property type="match status" value="1"/>
</dbReference>
<reference evidence="3" key="1">
    <citation type="submission" date="2016-02" db="EMBL/GenBank/DDBJ databases">
        <title>Comparative genomics of biotechnologically important yeasts.</title>
        <authorList>
            <consortium name="DOE Joint Genome Institute"/>
            <person name="Riley R."/>
            <person name="Haridas S."/>
            <person name="Wolfe K.H."/>
            <person name="Lopes M.R."/>
            <person name="Hittinger C.T."/>
            <person name="Goker M."/>
            <person name="Salamov A."/>
            <person name="Wisecaver J."/>
            <person name="Long T.M."/>
            <person name="Aerts A.L."/>
            <person name="Barry K."/>
            <person name="Choi C."/>
            <person name="Clum A."/>
            <person name="Coughlan A.Y."/>
            <person name="Deshpande S."/>
            <person name="Douglass A.P."/>
            <person name="Hanson S.J."/>
            <person name="Klenk H.-P."/>
            <person name="Labutti K."/>
            <person name="Lapidus A."/>
            <person name="Lindquist E."/>
            <person name="Lipzen A."/>
            <person name="Meier-Kolthoff J.P."/>
            <person name="Ohm R.A."/>
            <person name="Otillar R.P."/>
            <person name="Pangilinan J."/>
            <person name="Peng Y."/>
            <person name="Rokas A."/>
            <person name="Rosa C.A."/>
            <person name="Scheuner C."/>
            <person name="Sibirny A.A."/>
            <person name="Slot J.C."/>
            <person name="Stielow J.B."/>
            <person name="Sun H."/>
            <person name="Kurtzman C.P."/>
            <person name="Blackwell M."/>
            <person name="Jeffries T.W."/>
            <person name="Grigoriev I.V."/>
        </authorList>
    </citation>
    <scope>NUCLEOTIDE SEQUENCE [LARGE SCALE GENOMIC DNA]</scope>
    <source>
        <strain evidence="3">NRRL Y-17796</strain>
    </source>
</reference>
<sequence length="154" mass="17824">MVEVKLDRQLAILYSVHKRPHCDEFLRAVHSWYNLVVFTASVKAYADPVIDFLEQDQRYFTNRFYRNHCTPRGGGYIKNLSLVSDDLTQAIIIDNSPISYADHVDNAIAIEGWINDPGDKELLYLLPLLNAMRYMHDVRSLISLRAAQHITELF</sequence>
<dbReference type="CDD" id="cd07521">
    <property type="entry name" value="HAD_FCP1-like"/>
    <property type="match status" value="1"/>
</dbReference>
<dbReference type="Gene3D" id="3.40.50.1000">
    <property type="entry name" value="HAD superfamily/HAD-like"/>
    <property type="match status" value="1"/>
</dbReference>
<dbReference type="SMART" id="SM00577">
    <property type="entry name" value="CPDc"/>
    <property type="match status" value="1"/>
</dbReference>
<dbReference type="InterPro" id="IPR023214">
    <property type="entry name" value="HAD_sf"/>
</dbReference>
<dbReference type="InterPro" id="IPR036412">
    <property type="entry name" value="HAD-like_sf"/>
</dbReference>
<dbReference type="GO" id="GO:0016791">
    <property type="term" value="F:phosphatase activity"/>
    <property type="evidence" value="ECO:0007669"/>
    <property type="project" value="InterPro"/>
</dbReference>
<feature type="domain" description="FCP1 homology" evidence="1">
    <location>
        <begin position="1"/>
        <end position="132"/>
    </location>
</feature>
<dbReference type="Pfam" id="PF03031">
    <property type="entry name" value="NIF"/>
    <property type="match status" value="1"/>
</dbReference>
<dbReference type="EMBL" id="KV453843">
    <property type="protein sequence ID" value="ODV89770.1"/>
    <property type="molecule type" value="Genomic_DNA"/>
</dbReference>
<evidence type="ECO:0000259" key="1">
    <source>
        <dbReference type="PROSITE" id="PS50969"/>
    </source>
</evidence>
<dbReference type="Proteomes" id="UP000095023">
    <property type="component" value="Unassembled WGS sequence"/>
</dbReference>
<dbReference type="NCBIfam" id="TIGR02251">
    <property type="entry name" value="HIF-SF_euk"/>
    <property type="match status" value="1"/>
</dbReference>